<proteinExistence type="predicted"/>
<accession>A0A9N9BTY6</accession>
<evidence type="ECO:0000313" key="2">
    <source>
        <dbReference type="Proteomes" id="UP000789759"/>
    </source>
</evidence>
<dbReference type="AlphaFoldDB" id="A0A9N9BTY6"/>
<reference evidence="1" key="1">
    <citation type="submission" date="2021-06" db="EMBL/GenBank/DDBJ databases">
        <authorList>
            <person name="Kallberg Y."/>
            <person name="Tangrot J."/>
            <person name="Rosling A."/>
        </authorList>
    </citation>
    <scope>NUCLEOTIDE SEQUENCE</scope>
    <source>
        <strain evidence="1">FL966</strain>
    </source>
</reference>
<protein>
    <submittedName>
        <fullName evidence="1">15845_t:CDS:1</fullName>
    </submittedName>
</protein>
<name>A0A9N9BTY6_9GLOM</name>
<evidence type="ECO:0000313" key="1">
    <source>
        <dbReference type="EMBL" id="CAG8577137.1"/>
    </source>
</evidence>
<sequence>FKNKMFLTNSKQEDVNKNYSPNVKAKLDLHLLLNNNNKIAITYLLDNKASEVVEIQ</sequence>
<gene>
    <name evidence="1" type="ORF">CPELLU_LOCUS5919</name>
</gene>
<dbReference type="EMBL" id="CAJVQA010003539">
    <property type="protein sequence ID" value="CAG8577137.1"/>
    <property type="molecule type" value="Genomic_DNA"/>
</dbReference>
<keyword evidence="2" id="KW-1185">Reference proteome</keyword>
<organism evidence="1 2">
    <name type="scientific">Cetraspora pellucida</name>
    <dbReference type="NCBI Taxonomy" id="1433469"/>
    <lineage>
        <taxon>Eukaryota</taxon>
        <taxon>Fungi</taxon>
        <taxon>Fungi incertae sedis</taxon>
        <taxon>Mucoromycota</taxon>
        <taxon>Glomeromycotina</taxon>
        <taxon>Glomeromycetes</taxon>
        <taxon>Diversisporales</taxon>
        <taxon>Gigasporaceae</taxon>
        <taxon>Cetraspora</taxon>
    </lineage>
</organism>
<comment type="caution">
    <text evidence="1">The sequence shown here is derived from an EMBL/GenBank/DDBJ whole genome shotgun (WGS) entry which is preliminary data.</text>
</comment>
<dbReference type="Proteomes" id="UP000789759">
    <property type="component" value="Unassembled WGS sequence"/>
</dbReference>
<feature type="non-terminal residue" evidence="1">
    <location>
        <position position="1"/>
    </location>
</feature>